<comment type="subcellular location">
    <subcellularLocation>
        <location evidence="2">Endomembrane system</location>
    </subcellularLocation>
</comment>
<dbReference type="OMA" id="WAPHTYD"/>
<dbReference type="OrthoDB" id="4187847at2759"/>
<dbReference type="GO" id="GO:0016052">
    <property type="term" value="P:carbohydrate catabolic process"/>
    <property type="evidence" value="ECO:0007669"/>
    <property type="project" value="InterPro"/>
</dbReference>
<organism evidence="13 14">
    <name type="scientific">Talaromyces stipitatus (strain ATCC 10500 / CBS 375.48 / QM 6759 / NRRL 1006)</name>
    <name type="common">Penicillium stipitatum</name>
    <dbReference type="NCBI Taxonomy" id="441959"/>
    <lineage>
        <taxon>Eukaryota</taxon>
        <taxon>Fungi</taxon>
        <taxon>Dikarya</taxon>
        <taxon>Ascomycota</taxon>
        <taxon>Pezizomycotina</taxon>
        <taxon>Eurotiomycetes</taxon>
        <taxon>Eurotiomycetidae</taxon>
        <taxon>Eurotiales</taxon>
        <taxon>Trichocomaceae</taxon>
        <taxon>Talaromyces</taxon>
        <taxon>Talaromyces sect. Talaromyces</taxon>
    </lineage>
</organism>
<comment type="catalytic activity">
    <reaction evidence="1 10">
        <text>Random hydrolysis of (1-&gt;6)-alpha-D-mannosidic linkages in unbranched (1-&gt;6)-mannans.</text>
        <dbReference type="EC" id="3.2.1.101"/>
    </reaction>
</comment>
<evidence type="ECO:0000256" key="2">
    <source>
        <dbReference type="ARBA" id="ARBA00004308"/>
    </source>
</evidence>
<evidence type="ECO:0000256" key="5">
    <source>
        <dbReference type="ARBA" id="ARBA00022729"/>
    </source>
</evidence>
<evidence type="ECO:0000256" key="1">
    <source>
        <dbReference type="ARBA" id="ARBA00001452"/>
    </source>
</evidence>
<dbReference type="VEuPathDB" id="FungiDB:TSTA_105450"/>
<dbReference type="RefSeq" id="XP_002486572.1">
    <property type="nucleotide sequence ID" value="XM_002486527.1"/>
</dbReference>
<keyword evidence="6 10" id="KW-0378">Hydrolase</keyword>
<dbReference type="Proteomes" id="UP000001745">
    <property type="component" value="Unassembled WGS sequence"/>
</dbReference>
<evidence type="ECO:0000256" key="7">
    <source>
        <dbReference type="ARBA" id="ARBA00023136"/>
    </source>
</evidence>
<keyword evidence="5" id="KW-0732">Signal</keyword>
<keyword evidence="9 10" id="KW-0326">Glycosidase</keyword>
<dbReference type="EMBL" id="EQ962658">
    <property type="protein sequence ID" value="EED14334.1"/>
    <property type="molecule type" value="Genomic_DNA"/>
</dbReference>
<evidence type="ECO:0000256" key="6">
    <source>
        <dbReference type="ARBA" id="ARBA00022801"/>
    </source>
</evidence>
<dbReference type="STRING" id="441959.B8MP95"/>
<dbReference type="PIRSF" id="PIRSF016302">
    <property type="entry name" value="Man_a_manosd"/>
    <property type="match status" value="1"/>
</dbReference>
<dbReference type="PANTHER" id="PTHR12145">
    <property type="entry name" value="MANNAN ENDO-1,6-ALPHA-MANNOSIDASE DCW1"/>
    <property type="match status" value="1"/>
</dbReference>
<accession>B8MP95</accession>
<dbReference type="InterPro" id="IPR008928">
    <property type="entry name" value="6-hairpin_glycosidase_sf"/>
</dbReference>
<evidence type="ECO:0000313" key="13">
    <source>
        <dbReference type="EMBL" id="EED14334.1"/>
    </source>
</evidence>
<evidence type="ECO:0000256" key="11">
    <source>
        <dbReference type="SAM" id="MobiDB-lite"/>
    </source>
</evidence>
<keyword evidence="8" id="KW-0325">Glycoprotein</keyword>
<keyword evidence="14" id="KW-1185">Reference proteome</keyword>
<feature type="compositionally biased region" description="Low complexity" evidence="11">
    <location>
        <begin position="407"/>
        <end position="424"/>
    </location>
</feature>
<dbReference type="eggNOG" id="ENOG502QSWP">
    <property type="taxonomic scope" value="Eukaryota"/>
</dbReference>
<dbReference type="PhylomeDB" id="B8MP95"/>
<evidence type="ECO:0000256" key="4">
    <source>
        <dbReference type="ARBA" id="ARBA00012350"/>
    </source>
</evidence>
<dbReference type="HOGENOM" id="CLU_025694_1_2_1"/>
<feature type="transmembrane region" description="Helical" evidence="12">
    <location>
        <begin position="445"/>
        <end position="467"/>
    </location>
</feature>
<dbReference type="EC" id="3.2.1.101" evidence="4 10"/>
<gene>
    <name evidence="13" type="ORF">TSTA_105450</name>
</gene>
<sequence>MLSKIRKPGHVIPTILLATKVVRAIDLNLDDTDSIKSAAKTAATEMMTYYTGYRPGDNPGNLPDPYYWWEAGAMFGALVDYWAYTGDSTWNNMTTQALLWQASPDANFMPKNQTMTEGNDDQAFWGMAAMSAAERNFPNPPPDQPQWLALAQAVFNSQAARWDPTTCGGGLRWQIFTWNKGYGYKNTISNGGFFNIASRLAKYTGNQTYAEWADKTWQWTVDVGFLTPEYRFWDGADDATDCKNYNLIEWTYNSGVYLLGAANMYNYTNGSDIWRDRTLHILNATNVFFSTDPEKVMYERACEPVGTCQVDQKSFKAHLARWMAATTQMAPFTYDIIMPRLRTSALAAAKTCTGGPNGTSCGLKWTEQKWDGNRGVGEQMSALEVIQSNLIHEVAPPVTDANGGTSRGNPAAGSGPNGRPSGSGDASQGKSGDFRTREITTADRAGAGILTTLFLAGVVGGTGWMIYEK</sequence>
<evidence type="ECO:0000256" key="9">
    <source>
        <dbReference type="ARBA" id="ARBA00023295"/>
    </source>
</evidence>
<dbReference type="GO" id="GO:0008496">
    <property type="term" value="F:mannan endo-1,6-alpha-mannosidase activity"/>
    <property type="evidence" value="ECO:0007669"/>
    <property type="project" value="UniProtKB-UniRule"/>
</dbReference>
<name>B8MP95_TALSN</name>
<dbReference type="InterPro" id="IPR014480">
    <property type="entry name" value="Mannan-1_6-alpha_mannosidase"/>
</dbReference>
<evidence type="ECO:0000256" key="10">
    <source>
        <dbReference type="PIRNR" id="PIRNR016302"/>
    </source>
</evidence>
<dbReference type="Gene3D" id="1.50.10.20">
    <property type="match status" value="1"/>
</dbReference>
<feature type="region of interest" description="Disordered" evidence="11">
    <location>
        <begin position="396"/>
        <end position="433"/>
    </location>
</feature>
<keyword evidence="7 12" id="KW-0472">Membrane</keyword>
<proteinExistence type="inferred from homology"/>
<dbReference type="GeneID" id="8098766"/>
<reference evidence="14" key="1">
    <citation type="journal article" date="2015" name="Genome Announc.">
        <title>Genome sequence of the AIDS-associated pathogen Penicillium marneffei (ATCC18224) and its near taxonomic relative Talaromyces stipitatus (ATCC10500).</title>
        <authorList>
            <person name="Nierman W.C."/>
            <person name="Fedorova-Abrams N.D."/>
            <person name="Andrianopoulos A."/>
        </authorList>
    </citation>
    <scope>NUCLEOTIDE SEQUENCE [LARGE SCALE GENOMIC DNA]</scope>
    <source>
        <strain evidence="14">ATCC 10500 / CBS 375.48 / QM 6759 / NRRL 1006</strain>
    </source>
</reference>
<evidence type="ECO:0000313" key="14">
    <source>
        <dbReference type="Proteomes" id="UP000001745"/>
    </source>
</evidence>
<dbReference type="InParanoid" id="B8MP95"/>
<dbReference type="GO" id="GO:0009272">
    <property type="term" value="P:fungal-type cell wall biogenesis"/>
    <property type="evidence" value="ECO:0007669"/>
    <property type="project" value="TreeGrafter"/>
</dbReference>
<dbReference type="FunFam" id="1.50.10.20:FF:000006">
    <property type="entry name" value="Mannan endo-1,6-alpha-mannosidase"/>
    <property type="match status" value="1"/>
</dbReference>
<dbReference type="SUPFAM" id="SSF48208">
    <property type="entry name" value="Six-hairpin glycosidases"/>
    <property type="match status" value="1"/>
</dbReference>
<evidence type="ECO:0000256" key="8">
    <source>
        <dbReference type="ARBA" id="ARBA00023180"/>
    </source>
</evidence>
<dbReference type="Pfam" id="PF03663">
    <property type="entry name" value="Glyco_hydro_76"/>
    <property type="match status" value="1"/>
</dbReference>
<keyword evidence="12" id="KW-0812">Transmembrane</keyword>
<dbReference type="FunCoup" id="B8MP95">
    <property type="interactions" value="51"/>
</dbReference>
<evidence type="ECO:0000256" key="12">
    <source>
        <dbReference type="SAM" id="Phobius"/>
    </source>
</evidence>
<dbReference type="AlphaFoldDB" id="B8MP95"/>
<keyword evidence="12" id="KW-1133">Transmembrane helix</keyword>
<dbReference type="InterPro" id="IPR005198">
    <property type="entry name" value="Glyco_hydro_76"/>
</dbReference>
<evidence type="ECO:0000256" key="3">
    <source>
        <dbReference type="ARBA" id="ARBA00009699"/>
    </source>
</evidence>
<comment type="similarity">
    <text evidence="3 10">Belongs to the glycosyl hydrolase 76 family.</text>
</comment>
<dbReference type="GO" id="GO:0012505">
    <property type="term" value="C:endomembrane system"/>
    <property type="evidence" value="ECO:0007669"/>
    <property type="project" value="UniProtKB-SubCell"/>
</dbReference>
<protein>
    <recommendedName>
        <fullName evidence="4 10">Mannan endo-1,6-alpha-mannosidase</fullName>
        <ecNumber evidence="4 10">3.2.1.101</ecNumber>
    </recommendedName>
</protein>
<dbReference type="PANTHER" id="PTHR12145:SF36">
    <property type="entry name" value="MANNAN ENDO-1,6-ALPHA-MANNOSIDASE DCW1"/>
    <property type="match status" value="1"/>
</dbReference>